<evidence type="ECO:0000313" key="2">
    <source>
        <dbReference type="Proteomes" id="UP000285961"/>
    </source>
</evidence>
<name>A0A419EXQ0_9BACT</name>
<sequence length="322" mass="36034">MTLGKLYNFSIEWGIRYDPRAREEIRTLLQKQRKGYDKLEQKQKDLFDKERLTNPYSDTRILHGPADCRIRSVLIGVDIEVGEVLLADRLRSGGRQIDLILAHHPEGRAMANFYEVMEMQADILNKLGVPINVAEGILEDRIREVERKVLPVNHTRAVDAARLLDIPFACVHTPADNGVTQFLQRQIERRKPAFLSDVLDFLMEIPEYRGGALTNAGPRLLTGNPRNRTGKVFVDMTGGTGGSKEAFEKLVQAGVGTIVGMHIGEDHLKEAKKHHVNVVIAGHIASDTLGLNLFLDGLIRKFGPLDILACSGFTRVTRDKNT</sequence>
<proteinExistence type="predicted"/>
<gene>
    <name evidence="1" type="ORF">C4532_10375</name>
</gene>
<protein>
    <submittedName>
        <fullName evidence="1">NGG1p interacting factor NIF3</fullName>
    </submittedName>
</protein>
<evidence type="ECO:0000313" key="1">
    <source>
        <dbReference type="EMBL" id="RJP69752.1"/>
    </source>
</evidence>
<accession>A0A419EXQ0</accession>
<dbReference type="SUPFAM" id="SSF102705">
    <property type="entry name" value="NIF3 (NGG1p interacting factor 3)-like"/>
    <property type="match status" value="1"/>
</dbReference>
<organism evidence="1 2">
    <name type="scientific">Candidatus Abyssobacteria bacterium SURF_17</name>
    <dbReference type="NCBI Taxonomy" id="2093361"/>
    <lineage>
        <taxon>Bacteria</taxon>
        <taxon>Pseudomonadati</taxon>
        <taxon>Candidatus Hydrogenedentota</taxon>
        <taxon>Candidatus Abyssobacteria</taxon>
    </lineage>
</organism>
<dbReference type="Proteomes" id="UP000285961">
    <property type="component" value="Unassembled WGS sequence"/>
</dbReference>
<dbReference type="InterPro" id="IPR036069">
    <property type="entry name" value="DUF34/NIF3_sf"/>
</dbReference>
<comment type="caution">
    <text evidence="1">The sequence shown here is derived from an EMBL/GenBank/DDBJ whole genome shotgun (WGS) entry which is preliminary data.</text>
</comment>
<dbReference type="EMBL" id="QZKI01000078">
    <property type="protein sequence ID" value="RJP69752.1"/>
    <property type="molecule type" value="Genomic_DNA"/>
</dbReference>
<reference evidence="1 2" key="1">
    <citation type="journal article" date="2017" name="ISME J.">
        <title>Energy and carbon metabolisms in a deep terrestrial subsurface fluid microbial community.</title>
        <authorList>
            <person name="Momper L."/>
            <person name="Jungbluth S.P."/>
            <person name="Lee M.D."/>
            <person name="Amend J.P."/>
        </authorList>
    </citation>
    <scope>NUCLEOTIDE SEQUENCE [LARGE SCALE GENOMIC DNA]</scope>
    <source>
        <strain evidence="1">SURF_17</strain>
    </source>
</reference>
<dbReference type="AlphaFoldDB" id="A0A419EXQ0"/>